<proteinExistence type="predicted"/>
<feature type="compositionally biased region" description="Polar residues" evidence="1">
    <location>
        <begin position="552"/>
        <end position="568"/>
    </location>
</feature>
<dbReference type="InterPro" id="IPR026444">
    <property type="entry name" value="Secre_tail"/>
</dbReference>
<evidence type="ECO:0000313" key="5">
    <source>
        <dbReference type="Proteomes" id="UP000253919"/>
    </source>
</evidence>
<dbReference type="PANTHER" id="PTHR42754:SF1">
    <property type="entry name" value="LIPOPROTEIN"/>
    <property type="match status" value="1"/>
</dbReference>
<evidence type="ECO:0000259" key="2">
    <source>
        <dbReference type="Pfam" id="PF05547"/>
    </source>
</evidence>
<organism evidence="4 5">
    <name type="scientific">Adhaeribacter pallidiroseus</name>
    <dbReference type="NCBI Taxonomy" id="2072847"/>
    <lineage>
        <taxon>Bacteria</taxon>
        <taxon>Pseudomonadati</taxon>
        <taxon>Bacteroidota</taxon>
        <taxon>Cytophagia</taxon>
        <taxon>Cytophagales</taxon>
        <taxon>Hymenobacteraceae</taxon>
        <taxon>Adhaeribacter</taxon>
    </lineage>
</organism>
<dbReference type="GO" id="GO:0006508">
    <property type="term" value="P:proteolysis"/>
    <property type="evidence" value="ECO:0007669"/>
    <property type="project" value="InterPro"/>
</dbReference>
<dbReference type="PANTHER" id="PTHR42754">
    <property type="entry name" value="ENDOGLUCANASE"/>
    <property type="match status" value="1"/>
</dbReference>
<feature type="region of interest" description="Disordered" evidence="1">
    <location>
        <begin position="548"/>
        <end position="574"/>
    </location>
</feature>
<dbReference type="Pfam" id="PF20009">
    <property type="entry name" value="GEVED"/>
    <property type="match status" value="2"/>
</dbReference>
<dbReference type="AlphaFoldDB" id="A0A369QRV5"/>
<protein>
    <submittedName>
        <fullName evidence="4">Uncharacterized protein</fullName>
    </submittedName>
</protein>
<evidence type="ECO:0000256" key="1">
    <source>
        <dbReference type="SAM" id="MobiDB-lite"/>
    </source>
</evidence>
<keyword evidence="5" id="KW-1185">Reference proteome</keyword>
<dbReference type="InterPro" id="IPR008757">
    <property type="entry name" value="Peptidase_M6-like_domain"/>
</dbReference>
<dbReference type="GO" id="GO:0008233">
    <property type="term" value="F:peptidase activity"/>
    <property type="evidence" value="ECO:0007669"/>
    <property type="project" value="InterPro"/>
</dbReference>
<gene>
    <name evidence="4" type="ORF">AHMF7616_04169</name>
</gene>
<comment type="caution">
    <text evidence="4">The sequence shown here is derived from an EMBL/GenBank/DDBJ whole genome shotgun (WGS) entry which is preliminary data.</text>
</comment>
<dbReference type="InterPro" id="IPR045474">
    <property type="entry name" value="GEVED"/>
</dbReference>
<reference evidence="4 5" key="1">
    <citation type="submission" date="2018-04" db="EMBL/GenBank/DDBJ databases">
        <title>Adhaeribacter sp. HMF7616 genome sequencing and assembly.</title>
        <authorList>
            <person name="Kang H."/>
            <person name="Kang J."/>
            <person name="Cha I."/>
            <person name="Kim H."/>
            <person name="Joh K."/>
        </authorList>
    </citation>
    <scope>NUCLEOTIDE SEQUENCE [LARGE SCALE GENOMIC DNA]</scope>
    <source>
        <strain evidence="4 5">HMF7616</strain>
    </source>
</reference>
<sequence>MVGRGIFCHEFGHLLGLPDLYDIDGSSEGLGEWSLMAGAAWLGNEHTPGNFCAWSRQKLGWLLPPIISMPGNYSLYFGSGMGYQINTALPNEYFLLENRQKFNLDIGLKGSGLAIYHVNSNLSGQSGNANENMKMVDLEEADRQDDLDRRFNRGDEGDLFPGSTNKTAFNDGTYPSAKTYTNANTGINIHGIHIFNDGNTSLFKAIFAFGNVLPTGGYDLPNAYLPCGSGDFINNFSLHTLVNNNSACNGLANNYINHEPSGTKTTQLARGKTFTISMQSGPKPQGFGVWIDYNENRVFDDPGEMVYRSGVAGTGVFTGTITIPTNITTGIKRLRVRSLNNYVPDASDASKDLGLGGETEDYTIEIDYCIPIYANSCTFGDYIDNFKFNTLQHDNFGCLNTPRNYSNVHPFFFSTTVNPGQSYPISVQSGPKPQAFGVWIDFNNDLDFNDAGEFVYRSPSSGTGVFKGTVTIPANVAPGQKRLRVRSKNGAVFSGNQSCDPFDYGETQDYTITIKEGDVTSAEWNKRFGGSGADNLSRMVKTPDGGYLLGGHSSSPVSGDKSQGSQGRNDFWLVKTDGTGNKKWDKRFGGTEEEYLNALIPTADGGYLLGGNSLSGVSGDKTQASRGGKDYWVVKINANGTKQWDKRFGGTGDDDLHTLIQLPSGDYILAGHSLSGAGGDKTENSRGASDYWVVKINNSGTKIWDKRLGGSGEDWLEAAVLNTDGTLLLGGRSTSGQSGDKTQLSRGGEDYWVIKINANGGKLWDKRFGGSQDDNLQALTRTSDGNYVLGGTSASDATGDKTQDNRGENDFWIIKINSSGSKLWDKRYGGGLSEELHSLSQTSDGGYLLGGRSKSGIGGEKTQGTQGGYDYWIVKTYNTGNFSWDRRFGGNADEDLRTVLPTTEGGYVLAGRSASGISGDKTQSSQERTDYWLVKMAPIPEEIIPATTANLTVTPAPDLTAESTTVTKAFRLETFPNPFTDKLTIRFTPLKTESVTVKVYNSQGVEVRMLWNGQVEAGKKVELNWPITSEKADLYIIRLISATTPVYQKVILRK</sequence>
<dbReference type="Pfam" id="PF05547">
    <property type="entry name" value="Peptidase_M6"/>
    <property type="match status" value="1"/>
</dbReference>
<feature type="domain" description="GEVED" evidence="3">
    <location>
        <begin position="287"/>
        <end position="364"/>
    </location>
</feature>
<evidence type="ECO:0000313" key="4">
    <source>
        <dbReference type="EMBL" id="RDC65539.1"/>
    </source>
</evidence>
<dbReference type="EMBL" id="QASA01000001">
    <property type="protein sequence ID" value="RDC65539.1"/>
    <property type="molecule type" value="Genomic_DNA"/>
</dbReference>
<dbReference type="NCBIfam" id="TIGR04183">
    <property type="entry name" value="Por_Secre_tail"/>
    <property type="match status" value="1"/>
</dbReference>
<accession>A0A369QRV5</accession>
<feature type="domain" description="Peptidase M6-like" evidence="2">
    <location>
        <begin position="4"/>
        <end position="57"/>
    </location>
</feature>
<evidence type="ECO:0000259" key="3">
    <source>
        <dbReference type="Pfam" id="PF20009"/>
    </source>
</evidence>
<name>A0A369QRV5_9BACT</name>
<feature type="domain" description="GEVED" evidence="3">
    <location>
        <begin position="436"/>
        <end position="513"/>
    </location>
</feature>
<dbReference type="Proteomes" id="UP000253919">
    <property type="component" value="Unassembled WGS sequence"/>
</dbReference>
<dbReference type="SUPFAM" id="SSF55486">
    <property type="entry name" value="Metalloproteases ('zincins'), catalytic domain"/>
    <property type="match status" value="1"/>
</dbReference>